<name>A0A6J4QYE9_9ACTN</name>
<dbReference type="Gene3D" id="3.30.1340.30">
    <property type="match status" value="1"/>
</dbReference>
<organism evidence="2">
    <name type="scientific">uncultured Rubrobacteraceae bacterium</name>
    <dbReference type="NCBI Taxonomy" id="349277"/>
    <lineage>
        <taxon>Bacteria</taxon>
        <taxon>Bacillati</taxon>
        <taxon>Actinomycetota</taxon>
        <taxon>Rubrobacteria</taxon>
        <taxon>Rubrobacterales</taxon>
        <taxon>Rubrobacteraceae</taxon>
        <taxon>environmental samples</taxon>
    </lineage>
</organism>
<feature type="domain" description="BON" evidence="1">
    <location>
        <begin position="25"/>
        <end position="66"/>
    </location>
</feature>
<proteinExistence type="predicted"/>
<dbReference type="InterPro" id="IPR007055">
    <property type="entry name" value="BON_dom"/>
</dbReference>
<reference evidence="2" key="1">
    <citation type="submission" date="2020-02" db="EMBL/GenBank/DDBJ databases">
        <authorList>
            <person name="Meier V. D."/>
        </authorList>
    </citation>
    <scope>NUCLEOTIDE SEQUENCE</scope>
    <source>
        <strain evidence="2">AVDCRST_MAG14</strain>
    </source>
</reference>
<gene>
    <name evidence="2" type="ORF">AVDCRST_MAG14-1212</name>
</gene>
<protein>
    <recommendedName>
        <fullName evidence="1">BON domain-containing protein</fullName>
    </recommendedName>
</protein>
<accession>A0A6J4QYE9</accession>
<evidence type="ECO:0000259" key="1">
    <source>
        <dbReference type="Pfam" id="PF04972"/>
    </source>
</evidence>
<dbReference type="Pfam" id="PF04972">
    <property type="entry name" value="BON"/>
    <property type="match status" value="1"/>
</dbReference>
<dbReference type="AlphaFoldDB" id="A0A6J4QYE9"/>
<dbReference type="EMBL" id="CADCVG010000050">
    <property type="protein sequence ID" value="CAA9453266.1"/>
    <property type="molecule type" value="Genomic_DNA"/>
</dbReference>
<sequence length="67" mass="7283">MPDPTRPDSLGQDSRARCLPRPNVSSCKLIVMLRGNAGAEEERRAIEEAVRRVPGLRGVINSTRVAG</sequence>
<evidence type="ECO:0000313" key="2">
    <source>
        <dbReference type="EMBL" id="CAA9453266.1"/>
    </source>
</evidence>